<feature type="domain" description="Beta-ketoacyl synthase-like N-terminal" evidence="2">
    <location>
        <begin position="31"/>
        <end position="172"/>
    </location>
</feature>
<dbReference type="Gene3D" id="3.40.47.10">
    <property type="match status" value="1"/>
</dbReference>
<accession>A0ABW5GPD2</accession>
<keyword evidence="4" id="KW-1185">Reference proteome</keyword>
<dbReference type="InterPro" id="IPR014030">
    <property type="entry name" value="Ketoacyl_synth_N"/>
</dbReference>
<dbReference type="Pfam" id="PF00109">
    <property type="entry name" value="ketoacyl-synt"/>
    <property type="match status" value="1"/>
</dbReference>
<comment type="caution">
    <text evidence="3">The sequence shown here is derived from an EMBL/GenBank/DDBJ whole genome shotgun (WGS) entry which is preliminary data.</text>
</comment>
<dbReference type="InterPro" id="IPR000794">
    <property type="entry name" value="Beta-ketoacyl_synthase"/>
</dbReference>
<evidence type="ECO:0000313" key="3">
    <source>
        <dbReference type="EMBL" id="MFD2462632.1"/>
    </source>
</evidence>
<protein>
    <submittedName>
        <fullName evidence="3">Beta-ketoacyl synthase N-terminal-like domain-containing protein</fullName>
    </submittedName>
</protein>
<sequence>MAGTDTVVTGLGIAMSGVDSPAALLCPAEVTADDPAARLTGRGLRYKDRATRLALGAAADALTAAGLLGPAATAGDGERGAVVVSSNLGNVDTVCETVDLIAARTSAATSPMSLPSAASNVIASWLAIRFGLTGPGLTLCNGPTSGLDAVHWARLLIAAGRAGRVLVVGVEPDTPAGRRLVSAVPFDGAAALVLESSALSAARGAAGSAVVGGYCRAATPAEAVAEVGGSGVGLWCAAEPPPGAAATLDLTARFGECSGALGVLQCVAGISWLAGGGGGDVLALAAGGDASAALRLTAVPSVHDRS</sequence>
<dbReference type="SUPFAM" id="SSF53901">
    <property type="entry name" value="Thiolase-like"/>
    <property type="match status" value="1"/>
</dbReference>
<organism evidence="3 4">
    <name type="scientific">Amycolatopsis samaneae</name>
    <dbReference type="NCBI Taxonomy" id="664691"/>
    <lineage>
        <taxon>Bacteria</taxon>
        <taxon>Bacillati</taxon>
        <taxon>Actinomycetota</taxon>
        <taxon>Actinomycetes</taxon>
        <taxon>Pseudonocardiales</taxon>
        <taxon>Pseudonocardiaceae</taxon>
        <taxon>Amycolatopsis</taxon>
    </lineage>
</organism>
<dbReference type="InterPro" id="IPR016039">
    <property type="entry name" value="Thiolase-like"/>
</dbReference>
<reference evidence="4" key="1">
    <citation type="journal article" date="2019" name="Int. J. Syst. Evol. Microbiol.">
        <title>The Global Catalogue of Microorganisms (GCM) 10K type strain sequencing project: providing services to taxonomists for standard genome sequencing and annotation.</title>
        <authorList>
            <consortium name="The Broad Institute Genomics Platform"/>
            <consortium name="The Broad Institute Genome Sequencing Center for Infectious Disease"/>
            <person name="Wu L."/>
            <person name="Ma J."/>
        </authorList>
    </citation>
    <scope>NUCLEOTIDE SEQUENCE [LARGE SCALE GENOMIC DNA]</scope>
    <source>
        <strain evidence="4">CGMCC 4.7643</strain>
    </source>
</reference>
<evidence type="ECO:0000256" key="1">
    <source>
        <dbReference type="ARBA" id="ARBA00022679"/>
    </source>
</evidence>
<dbReference type="EMBL" id="JBHUKU010000017">
    <property type="protein sequence ID" value="MFD2462632.1"/>
    <property type="molecule type" value="Genomic_DNA"/>
</dbReference>
<evidence type="ECO:0000313" key="4">
    <source>
        <dbReference type="Proteomes" id="UP001597419"/>
    </source>
</evidence>
<dbReference type="RefSeq" id="WP_345403785.1">
    <property type="nucleotide sequence ID" value="NZ_BAABHG010000015.1"/>
</dbReference>
<name>A0ABW5GPD2_9PSEU</name>
<evidence type="ECO:0000259" key="2">
    <source>
        <dbReference type="Pfam" id="PF00109"/>
    </source>
</evidence>
<dbReference type="Proteomes" id="UP001597419">
    <property type="component" value="Unassembled WGS sequence"/>
</dbReference>
<keyword evidence="1" id="KW-0808">Transferase</keyword>
<gene>
    <name evidence="3" type="ORF">ACFSYJ_28755</name>
</gene>
<dbReference type="PANTHER" id="PTHR11712:SF336">
    <property type="entry name" value="3-OXOACYL-[ACYL-CARRIER-PROTEIN] SYNTHASE, MITOCHONDRIAL"/>
    <property type="match status" value="1"/>
</dbReference>
<proteinExistence type="predicted"/>
<dbReference type="PANTHER" id="PTHR11712">
    <property type="entry name" value="POLYKETIDE SYNTHASE-RELATED"/>
    <property type="match status" value="1"/>
</dbReference>